<accession>A0A5C6CN24</accession>
<feature type="domain" description="Glycosyltransferase subfamily 4-like N-terminal" evidence="2">
    <location>
        <begin position="17"/>
        <end position="202"/>
    </location>
</feature>
<evidence type="ECO:0000313" key="4">
    <source>
        <dbReference type="Proteomes" id="UP000318437"/>
    </source>
</evidence>
<dbReference type="CDD" id="cd03794">
    <property type="entry name" value="GT4_WbuB-like"/>
    <property type="match status" value="1"/>
</dbReference>
<dbReference type="EC" id="2.4.1.301" evidence="3"/>
<dbReference type="Pfam" id="PF13579">
    <property type="entry name" value="Glyco_trans_4_4"/>
    <property type="match status" value="1"/>
</dbReference>
<gene>
    <name evidence="3" type="primary">kanE_2</name>
    <name evidence="3" type="ORF">Pla144_30140</name>
</gene>
<dbReference type="RefSeq" id="WP_146451375.1">
    <property type="nucleotide sequence ID" value="NZ_SJPS01000004.1"/>
</dbReference>
<dbReference type="EMBL" id="SJPS01000004">
    <property type="protein sequence ID" value="TWU25802.1"/>
    <property type="molecule type" value="Genomic_DNA"/>
</dbReference>
<comment type="caution">
    <text evidence="3">The sequence shown here is derived from an EMBL/GenBank/DDBJ whole genome shotgun (WGS) entry which is preliminary data.</text>
</comment>
<proteinExistence type="predicted"/>
<keyword evidence="3" id="KW-0328">Glycosyltransferase</keyword>
<dbReference type="Pfam" id="PF00534">
    <property type="entry name" value="Glycos_transf_1"/>
    <property type="match status" value="1"/>
</dbReference>
<dbReference type="AlphaFoldDB" id="A0A5C6CN24"/>
<keyword evidence="4" id="KW-1185">Reference proteome</keyword>
<protein>
    <submittedName>
        <fullName evidence="3">Alpha-D-kanosaminyltransferase</fullName>
        <ecNumber evidence="3">2.4.1.301</ecNumber>
    </submittedName>
</protein>
<evidence type="ECO:0000259" key="1">
    <source>
        <dbReference type="Pfam" id="PF00534"/>
    </source>
</evidence>
<dbReference type="PANTHER" id="PTHR45947">
    <property type="entry name" value="SULFOQUINOVOSYL TRANSFERASE SQD2"/>
    <property type="match status" value="1"/>
</dbReference>
<name>A0A5C6CN24_9BACT</name>
<dbReference type="Proteomes" id="UP000318437">
    <property type="component" value="Unassembled WGS sequence"/>
</dbReference>
<evidence type="ECO:0000259" key="2">
    <source>
        <dbReference type="Pfam" id="PF13579"/>
    </source>
</evidence>
<evidence type="ECO:0000313" key="3">
    <source>
        <dbReference type="EMBL" id="TWU25802.1"/>
    </source>
</evidence>
<dbReference type="SUPFAM" id="SSF53756">
    <property type="entry name" value="UDP-Glycosyltransferase/glycogen phosphorylase"/>
    <property type="match status" value="1"/>
</dbReference>
<dbReference type="GO" id="GO:0016758">
    <property type="term" value="F:hexosyltransferase activity"/>
    <property type="evidence" value="ECO:0007669"/>
    <property type="project" value="TreeGrafter"/>
</dbReference>
<dbReference type="InterPro" id="IPR001296">
    <property type="entry name" value="Glyco_trans_1"/>
</dbReference>
<dbReference type="OrthoDB" id="9811902at2"/>
<dbReference type="InterPro" id="IPR028098">
    <property type="entry name" value="Glyco_trans_4-like_N"/>
</dbReference>
<sequence length="417" mass="46409">MKILFFSHYFPPEVNAPATRTYEHCRRWVAAGHEVTVVTCVPNCPEGVPYEGYRSRLRRQVEMIDGIRVVRIWTFMAANARSNRRIANYSSYFLSAVWTAISQAKPDVVVATSPQFFCGWAGVWGARLKRVPLVLEIRDIWPDSIAAVGAMRKGKRIRFLEWLERRMYLAAKHIVAVGTGYRDVITGKVPSVADRMSVITNGVDGEQFRPQAPCAEFSARYGLEGKFVCSYVGTVGMAHGLEVMIQAAERLRELGRTDIVFLIVGGGAEQGKLEQLAQDKGVAEQVVFTGRLGKEEMPKALATSDCCLVHLHGTELFATVIPSKIFEAMAMQLPIVMGVRGPALEIVMEAGAGVPMTPEADEELVEILLRLADDPHERETLGQNAREYVLKHYGRDRLAGEYLNLLERVVGEEGARR</sequence>
<dbReference type="InterPro" id="IPR050194">
    <property type="entry name" value="Glycosyltransferase_grp1"/>
</dbReference>
<reference evidence="3 4" key="1">
    <citation type="submission" date="2019-02" db="EMBL/GenBank/DDBJ databases">
        <title>Deep-cultivation of Planctomycetes and their phenomic and genomic characterization uncovers novel biology.</title>
        <authorList>
            <person name="Wiegand S."/>
            <person name="Jogler M."/>
            <person name="Boedeker C."/>
            <person name="Pinto D."/>
            <person name="Vollmers J."/>
            <person name="Rivas-Marin E."/>
            <person name="Kohn T."/>
            <person name="Peeters S.H."/>
            <person name="Heuer A."/>
            <person name="Rast P."/>
            <person name="Oberbeckmann S."/>
            <person name="Bunk B."/>
            <person name="Jeske O."/>
            <person name="Meyerdierks A."/>
            <person name="Storesund J.E."/>
            <person name="Kallscheuer N."/>
            <person name="Luecker S."/>
            <person name="Lage O.M."/>
            <person name="Pohl T."/>
            <person name="Merkel B.J."/>
            <person name="Hornburger P."/>
            <person name="Mueller R.-W."/>
            <person name="Bruemmer F."/>
            <person name="Labrenz M."/>
            <person name="Spormann A.M."/>
            <person name="Op Den Camp H."/>
            <person name="Overmann J."/>
            <person name="Amann R."/>
            <person name="Jetten M.S.M."/>
            <person name="Mascher T."/>
            <person name="Medema M.H."/>
            <person name="Devos D.P."/>
            <person name="Kaster A.-K."/>
            <person name="Ovreas L."/>
            <person name="Rohde M."/>
            <person name="Galperin M.Y."/>
            <person name="Jogler C."/>
        </authorList>
    </citation>
    <scope>NUCLEOTIDE SEQUENCE [LARGE SCALE GENOMIC DNA]</scope>
    <source>
        <strain evidence="3 4">Pla144</strain>
    </source>
</reference>
<organism evidence="3 4">
    <name type="scientific">Bythopirellula polymerisocia</name>
    <dbReference type="NCBI Taxonomy" id="2528003"/>
    <lineage>
        <taxon>Bacteria</taxon>
        <taxon>Pseudomonadati</taxon>
        <taxon>Planctomycetota</taxon>
        <taxon>Planctomycetia</taxon>
        <taxon>Pirellulales</taxon>
        <taxon>Lacipirellulaceae</taxon>
        <taxon>Bythopirellula</taxon>
    </lineage>
</organism>
<dbReference type="PANTHER" id="PTHR45947:SF3">
    <property type="entry name" value="SULFOQUINOVOSYL TRANSFERASE SQD2"/>
    <property type="match status" value="1"/>
</dbReference>
<dbReference type="Gene3D" id="3.40.50.2000">
    <property type="entry name" value="Glycogen Phosphorylase B"/>
    <property type="match status" value="2"/>
</dbReference>
<keyword evidence="3" id="KW-0808">Transferase</keyword>
<feature type="domain" description="Glycosyl transferase family 1" evidence="1">
    <location>
        <begin position="223"/>
        <end position="387"/>
    </location>
</feature>